<evidence type="ECO:0000313" key="1">
    <source>
        <dbReference type="EMBL" id="KAL0934637.1"/>
    </source>
</evidence>
<gene>
    <name evidence="1" type="ORF">CTRU02_211436</name>
</gene>
<dbReference type="EMBL" id="VUJX02000007">
    <property type="protein sequence ID" value="KAL0934637.1"/>
    <property type="molecule type" value="Genomic_DNA"/>
</dbReference>
<reference evidence="1 2" key="1">
    <citation type="journal article" date="2020" name="Phytopathology">
        <title>Genome Sequence Resources of Colletotrichum truncatum, C. plurivorum, C. musicola, and C. sojae: Four Species Pathogenic to Soybean (Glycine max).</title>
        <authorList>
            <person name="Rogerio F."/>
            <person name="Boufleur T.R."/>
            <person name="Ciampi-Guillardi M."/>
            <person name="Sukno S.A."/>
            <person name="Thon M.R."/>
            <person name="Massola Junior N.S."/>
            <person name="Baroncelli R."/>
        </authorList>
    </citation>
    <scope>NUCLEOTIDE SEQUENCE [LARGE SCALE GENOMIC DNA]</scope>
    <source>
        <strain evidence="1 2">CMES1059</strain>
    </source>
</reference>
<proteinExistence type="predicted"/>
<name>A0ACC3YTZ5_COLTU</name>
<dbReference type="Proteomes" id="UP000805649">
    <property type="component" value="Unassembled WGS sequence"/>
</dbReference>
<protein>
    <submittedName>
        <fullName evidence="1">Uncharacterized protein</fullName>
    </submittedName>
</protein>
<sequence>METPPKQAPDHFVGTEPWDLYLDEKAIHNKEEGFQSHLPAIIQALLSSKQGEAVDAAKRAAELIRSDYMELYLPSIPMERVQDDKSMGSYLSSFYELILGAAKLVNYEDYQQDLLVLLLQELRKTTEDPPTIKDYETQQVLQAQCDIWVDFSAFLARCTAAGLYDHYEDGFKYPCTDVPLGLEKDPAAQPLVTGTRVLVAALWITHAAGRIRQSLADVNIDKWNPQKWDTWRARLLDIKLKGIPNLEVEEEGKVYDQVCSALYAMDHVDAGYSELNL</sequence>
<organism evidence="1 2">
    <name type="scientific">Colletotrichum truncatum</name>
    <name type="common">Anthracnose fungus</name>
    <name type="synonym">Colletotrichum capsici</name>
    <dbReference type="NCBI Taxonomy" id="5467"/>
    <lineage>
        <taxon>Eukaryota</taxon>
        <taxon>Fungi</taxon>
        <taxon>Dikarya</taxon>
        <taxon>Ascomycota</taxon>
        <taxon>Pezizomycotina</taxon>
        <taxon>Sordariomycetes</taxon>
        <taxon>Hypocreomycetidae</taxon>
        <taxon>Glomerellales</taxon>
        <taxon>Glomerellaceae</taxon>
        <taxon>Colletotrichum</taxon>
        <taxon>Colletotrichum truncatum species complex</taxon>
    </lineage>
</organism>
<evidence type="ECO:0000313" key="2">
    <source>
        <dbReference type="Proteomes" id="UP000805649"/>
    </source>
</evidence>
<accession>A0ACC3YTZ5</accession>
<comment type="caution">
    <text evidence="1">The sequence shown here is derived from an EMBL/GenBank/DDBJ whole genome shotgun (WGS) entry which is preliminary data.</text>
</comment>
<keyword evidence="2" id="KW-1185">Reference proteome</keyword>